<dbReference type="PANTHER" id="PTHR30055:SF234">
    <property type="entry name" value="HTH-TYPE TRANSCRIPTIONAL REGULATOR BETI"/>
    <property type="match status" value="1"/>
</dbReference>
<evidence type="ECO:0000256" key="1">
    <source>
        <dbReference type="ARBA" id="ARBA00023015"/>
    </source>
</evidence>
<dbReference type="GO" id="GO:0000976">
    <property type="term" value="F:transcription cis-regulatory region binding"/>
    <property type="evidence" value="ECO:0007669"/>
    <property type="project" value="TreeGrafter"/>
</dbReference>
<name>A0A3N0IFF3_9ACTN</name>
<feature type="domain" description="HTH tetR-type" evidence="6">
    <location>
        <begin position="44"/>
        <end position="104"/>
    </location>
</feature>
<evidence type="ECO:0000256" key="5">
    <source>
        <dbReference type="SAM" id="MobiDB-lite"/>
    </source>
</evidence>
<accession>A0A3N0IFF3</accession>
<dbReference type="GO" id="GO:0003700">
    <property type="term" value="F:DNA-binding transcription factor activity"/>
    <property type="evidence" value="ECO:0007669"/>
    <property type="project" value="TreeGrafter"/>
</dbReference>
<keyword evidence="2 4" id="KW-0238">DNA-binding</keyword>
<keyword evidence="1" id="KW-0805">Transcription regulation</keyword>
<dbReference type="PRINTS" id="PR00455">
    <property type="entry name" value="HTHTETR"/>
</dbReference>
<dbReference type="Gene3D" id="1.10.357.10">
    <property type="entry name" value="Tetracycline Repressor, domain 2"/>
    <property type="match status" value="1"/>
</dbReference>
<dbReference type="InterPro" id="IPR050109">
    <property type="entry name" value="HTH-type_TetR-like_transc_reg"/>
</dbReference>
<evidence type="ECO:0000256" key="3">
    <source>
        <dbReference type="ARBA" id="ARBA00023163"/>
    </source>
</evidence>
<dbReference type="SUPFAM" id="SSF46689">
    <property type="entry name" value="Homeodomain-like"/>
    <property type="match status" value="1"/>
</dbReference>
<evidence type="ECO:0000313" key="8">
    <source>
        <dbReference type="Proteomes" id="UP000271472"/>
    </source>
</evidence>
<protein>
    <recommendedName>
        <fullName evidence="6">HTH tetR-type domain-containing protein</fullName>
    </recommendedName>
</protein>
<dbReference type="RefSeq" id="WP_123219200.1">
    <property type="nucleotide sequence ID" value="NZ_DBFSFD010000052.1"/>
</dbReference>
<dbReference type="SUPFAM" id="SSF48498">
    <property type="entry name" value="Tetracyclin repressor-like, C-terminal domain"/>
    <property type="match status" value="1"/>
</dbReference>
<keyword evidence="3" id="KW-0804">Transcription</keyword>
<dbReference type="InterPro" id="IPR009057">
    <property type="entry name" value="Homeodomain-like_sf"/>
</dbReference>
<feature type="region of interest" description="Disordered" evidence="5">
    <location>
        <begin position="20"/>
        <end position="45"/>
    </location>
</feature>
<gene>
    <name evidence="7" type="ORF">DMP05_03590</name>
</gene>
<keyword evidence="8" id="KW-1185">Reference proteome</keyword>
<evidence type="ECO:0000256" key="2">
    <source>
        <dbReference type="ARBA" id="ARBA00023125"/>
    </source>
</evidence>
<sequence>MKPAIKSERSKDLYTIQGASMAEKTTSEQAKNCTSKSKPGMERSLSQGQVVDAAFRMIDEHGYGKFSMRALADNLGMGTMSIYTYVPSKQQLLFLVIQKMMDEYDNAPVPGEFWEDTLHRTCESILTVNLRHPNIRIMQLQTQLNPPQQHQRSVYYLHADQGMPLKVYEVMYGVLRSFLTGFIDVAAKRQLELEEQGDDSNMGGDWSRISANDTELERFRQGIDFIIAGTRTFAAPDPCDWRTPIDPLSWTWGRGE</sequence>
<dbReference type="Proteomes" id="UP000271472">
    <property type="component" value="Unassembled WGS sequence"/>
</dbReference>
<dbReference type="InterPro" id="IPR036271">
    <property type="entry name" value="Tet_transcr_reg_TetR-rel_C_sf"/>
</dbReference>
<dbReference type="PROSITE" id="PS50977">
    <property type="entry name" value="HTH_TETR_2"/>
    <property type="match status" value="1"/>
</dbReference>
<dbReference type="AlphaFoldDB" id="A0A3N0IFF3"/>
<reference evidence="8" key="1">
    <citation type="submission" date="2018-05" db="EMBL/GenBank/DDBJ databases">
        <title>Genome Sequencing of selected type strains of the family Eggerthellaceae.</title>
        <authorList>
            <person name="Danylec N."/>
            <person name="Stoll D.A."/>
            <person name="Doetsch A."/>
            <person name="Huch M."/>
        </authorList>
    </citation>
    <scope>NUCLEOTIDE SEQUENCE [LARGE SCALE GENOMIC DNA]</scope>
    <source>
        <strain evidence="8">DSM 22006</strain>
    </source>
</reference>
<feature type="DNA-binding region" description="H-T-H motif" evidence="4">
    <location>
        <begin position="67"/>
        <end position="86"/>
    </location>
</feature>
<proteinExistence type="predicted"/>
<feature type="compositionally biased region" description="Polar residues" evidence="5">
    <location>
        <begin position="23"/>
        <end position="37"/>
    </location>
</feature>
<evidence type="ECO:0000256" key="4">
    <source>
        <dbReference type="PROSITE-ProRule" id="PRU00335"/>
    </source>
</evidence>
<dbReference type="InterPro" id="IPR001647">
    <property type="entry name" value="HTH_TetR"/>
</dbReference>
<evidence type="ECO:0000259" key="6">
    <source>
        <dbReference type="PROSITE" id="PS50977"/>
    </source>
</evidence>
<comment type="caution">
    <text evidence="7">The sequence shown here is derived from an EMBL/GenBank/DDBJ whole genome shotgun (WGS) entry which is preliminary data.</text>
</comment>
<evidence type="ECO:0000313" key="7">
    <source>
        <dbReference type="EMBL" id="RNM35775.1"/>
    </source>
</evidence>
<dbReference type="Pfam" id="PF00440">
    <property type="entry name" value="TetR_N"/>
    <property type="match status" value="1"/>
</dbReference>
<dbReference type="PANTHER" id="PTHR30055">
    <property type="entry name" value="HTH-TYPE TRANSCRIPTIONAL REGULATOR RUTR"/>
    <property type="match status" value="1"/>
</dbReference>
<organism evidence="7 8">
    <name type="scientific">Slackia isoflavoniconvertens</name>
    <dbReference type="NCBI Taxonomy" id="572010"/>
    <lineage>
        <taxon>Bacteria</taxon>
        <taxon>Bacillati</taxon>
        <taxon>Actinomycetota</taxon>
        <taxon>Coriobacteriia</taxon>
        <taxon>Eggerthellales</taxon>
        <taxon>Eggerthellaceae</taxon>
        <taxon>Slackia</taxon>
    </lineage>
</organism>
<dbReference type="EMBL" id="QIBZ01000005">
    <property type="protein sequence ID" value="RNM35775.1"/>
    <property type="molecule type" value="Genomic_DNA"/>
</dbReference>